<evidence type="ECO:0000313" key="1">
    <source>
        <dbReference type="EMBL" id="PYC64866.1"/>
    </source>
</evidence>
<organism evidence="1 2">
    <name type="scientific">Micromonospora arborensis</name>
    <dbReference type="NCBI Taxonomy" id="2116518"/>
    <lineage>
        <taxon>Bacteria</taxon>
        <taxon>Bacillati</taxon>
        <taxon>Actinomycetota</taxon>
        <taxon>Actinomycetes</taxon>
        <taxon>Micromonosporales</taxon>
        <taxon>Micromonosporaceae</taxon>
        <taxon>Micromonospora</taxon>
    </lineage>
</organism>
<evidence type="ECO:0000313" key="2">
    <source>
        <dbReference type="Proteomes" id="UP000248333"/>
    </source>
</evidence>
<dbReference type="SUPFAM" id="SSF140453">
    <property type="entry name" value="EsxAB dimer-like"/>
    <property type="match status" value="1"/>
</dbReference>
<dbReference type="OrthoDB" id="3382546at2"/>
<dbReference type="EMBL" id="PYBV01000047">
    <property type="protein sequence ID" value="PYC64866.1"/>
    <property type="molecule type" value="Genomic_DNA"/>
</dbReference>
<keyword evidence="2" id="KW-1185">Reference proteome</keyword>
<dbReference type="AlphaFoldDB" id="A0A318NBL4"/>
<dbReference type="Gene3D" id="1.10.287.1060">
    <property type="entry name" value="ESAT-6-like"/>
    <property type="match status" value="1"/>
</dbReference>
<accession>A0A318NBL4</accession>
<protein>
    <recommendedName>
        <fullName evidence="3">WXG100 family type VII secretion target</fullName>
    </recommendedName>
</protein>
<dbReference type="InterPro" id="IPR036689">
    <property type="entry name" value="ESAT-6-like_sf"/>
</dbReference>
<dbReference type="Pfam" id="PF06013">
    <property type="entry name" value="WXG100"/>
    <property type="match status" value="1"/>
</dbReference>
<name>A0A318NBL4_9ACTN</name>
<proteinExistence type="predicted"/>
<reference evidence="1 2" key="1">
    <citation type="submission" date="2018-03" db="EMBL/GenBank/DDBJ databases">
        <title>Bioinformatic expansion and discovery of thiopeptide antibiotics.</title>
        <authorList>
            <person name="Schwalen C.J."/>
            <person name="Hudson G.A."/>
            <person name="Mitchell D.A."/>
        </authorList>
    </citation>
    <scope>NUCLEOTIDE SEQUENCE [LARGE SCALE GENOMIC DNA]</scope>
    <source>
        <strain evidence="1 2">NRRL 8041</strain>
    </source>
</reference>
<evidence type="ECO:0008006" key="3">
    <source>
        <dbReference type="Google" id="ProtNLM"/>
    </source>
</evidence>
<sequence>MPAGLQITDEATTVELIRAFGTAYSDQATALNQANATQGDLASGWQGKASNTYSAGLDEWKAGLQKVSAALESIRDSMNEFANLTQSTEDDNIMHAQLQPVSTVAASWT</sequence>
<comment type="caution">
    <text evidence="1">The sequence shown here is derived from an EMBL/GenBank/DDBJ whole genome shotgun (WGS) entry which is preliminary data.</text>
</comment>
<gene>
    <name evidence="1" type="ORF">C7C45_29240</name>
</gene>
<dbReference type="InterPro" id="IPR010310">
    <property type="entry name" value="T7SS_ESAT-6-like"/>
</dbReference>
<dbReference type="RefSeq" id="WP_110567462.1">
    <property type="nucleotide sequence ID" value="NZ_PYBV01000047.1"/>
</dbReference>
<dbReference type="Proteomes" id="UP000248333">
    <property type="component" value="Unassembled WGS sequence"/>
</dbReference>